<feature type="non-terminal residue" evidence="2">
    <location>
        <position position="40"/>
    </location>
</feature>
<gene>
    <name evidence="2" type="ORF">METZ01_LOCUS224825</name>
</gene>
<evidence type="ECO:0000313" key="2">
    <source>
        <dbReference type="EMBL" id="SVB71971.1"/>
    </source>
</evidence>
<sequence>ANCSRRFGARKTASAHAARSAWAHCPATSPPRSRPSSRST</sequence>
<feature type="region of interest" description="Disordered" evidence="1">
    <location>
        <begin position="1"/>
        <end position="40"/>
    </location>
</feature>
<feature type="non-terminal residue" evidence="2">
    <location>
        <position position="1"/>
    </location>
</feature>
<organism evidence="2">
    <name type="scientific">marine metagenome</name>
    <dbReference type="NCBI Taxonomy" id="408172"/>
    <lineage>
        <taxon>unclassified sequences</taxon>
        <taxon>metagenomes</taxon>
        <taxon>ecological metagenomes</taxon>
    </lineage>
</organism>
<dbReference type="AlphaFoldDB" id="A0A382GCQ8"/>
<feature type="compositionally biased region" description="Low complexity" evidence="1">
    <location>
        <begin position="10"/>
        <end position="27"/>
    </location>
</feature>
<evidence type="ECO:0000256" key="1">
    <source>
        <dbReference type="SAM" id="MobiDB-lite"/>
    </source>
</evidence>
<name>A0A382GCQ8_9ZZZZ</name>
<proteinExistence type="predicted"/>
<dbReference type="EMBL" id="UINC01054361">
    <property type="protein sequence ID" value="SVB71971.1"/>
    <property type="molecule type" value="Genomic_DNA"/>
</dbReference>
<reference evidence="2" key="1">
    <citation type="submission" date="2018-05" db="EMBL/GenBank/DDBJ databases">
        <authorList>
            <person name="Lanie J.A."/>
            <person name="Ng W.-L."/>
            <person name="Kazmierczak K.M."/>
            <person name="Andrzejewski T.M."/>
            <person name="Davidsen T.M."/>
            <person name="Wayne K.J."/>
            <person name="Tettelin H."/>
            <person name="Glass J.I."/>
            <person name="Rusch D."/>
            <person name="Podicherti R."/>
            <person name="Tsui H.-C.T."/>
            <person name="Winkler M.E."/>
        </authorList>
    </citation>
    <scope>NUCLEOTIDE SEQUENCE</scope>
</reference>
<protein>
    <submittedName>
        <fullName evidence="2">Uncharacterized protein</fullName>
    </submittedName>
</protein>
<accession>A0A382GCQ8</accession>